<protein>
    <submittedName>
        <fullName evidence="3">PTS system, lactose/cellobiose-specific IIB subunit</fullName>
    </submittedName>
</protein>
<evidence type="ECO:0000259" key="2">
    <source>
        <dbReference type="Pfam" id="PF02302"/>
    </source>
</evidence>
<comment type="caution">
    <text evidence="3">The sequence shown here is derived from an EMBL/GenBank/DDBJ whole genome shotgun (WGS) entry which is preliminary data.</text>
</comment>
<dbReference type="Gene3D" id="3.40.50.2300">
    <property type="match status" value="1"/>
</dbReference>
<dbReference type="PATRIC" id="fig|1125712.3.peg.284"/>
<dbReference type="EMBL" id="AWEZ01000010">
    <property type="protein sequence ID" value="ERL10386.1"/>
    <property type="molecule type" value="Genomic_DNA"/>
</dbReference>
<dbReference type="InterPro" id="IPR003501">
    <property type="entry name" value="PTS_EIIB_2/3"/>
</dbReference>
<reference evidence="3 4" key="1">
    <citation type="submission" date="2013-08" db="EMBL/GenBank/DDBJ databases">
        <authorList>
            <person name="Durkin A.S."/>
            <person name="Haft D.R."/>
            <person name="McCorrison J."/>
            <person name="Torralba M."/>
            <person name="Gillis M."/>
            <person name="Haft D.H."/>
            <person name="Methe B."/>
            <person name="Sutton G."/>
            <person name="Nelson K.E."/>
        </authorList>
    </citation>
    <scope>NUCLEOTIDE SEQUENCE [LARGE SCALE GENOMIC DNA]</scope>
    <source>
        <strain evidence="3 4">F0195</strain>
    </source>
</reference>
<dbReference type="eggNOG" id="COG3414">
    <property type="taxonomic scope" value="Bacteria"/>
</dbReference>
<dbReference type="Proteomes" id="UP000016638">
    <property type="component" value="Unassembled WGS sequence"/>
</dbReference>
<dbReference type="InterPro" id="IPR036095">
    <property type="entry name" value="PTS_EIIB-like_sf"/>
</dbReference>
<proteinExistence type="predicted"/>
<evidence type="ECO:0000313" key="3">
    <source>
        <dbReference type="EMBL" id="ERL10386.1"/>
    </source>
</evidence>
<dbReference type="STRING" id="1125712.HMPREF1316_1903"/>
<dbReference type="Pfam" id="PF02302">
    <property type="entry name" value="PTS_IIB"/>
    <property type="match status" value="1"/>
</dbReference>
<dbReference type="GO" id="GO:0008982">
    <property type="term" value="F:protein-N(PI)-phosphohistidine-sugar phosphotransferase activity"/>
    <property type="evidence" value="ECO:0007669"/>
    <property type="project" value="InterPro"/>
</dbReference>
<sequence>MMAAKILCACANGSGTSLMMQLTIERVAKKLGMDVSEVHHCALAEGTSTATQYDVACFPRNFENMFKSAADSGKVICIPLKNVLSDKEIEERFVEAGLDKKFSK</sequence>
<evidence type="ECO:0000256" key="1">
    <source>
        <dbReference type="ARBA" id="ARBA00022679"/>
    </source>
</evidence>
<gene>
    <name evidence="3" type="ORF">HMPREF1316_1903</name>
</gene>
<organism evidence="3 4">
    <name type="scientific">Olsenella profusa F0195</name>
    <dbReference type="NCBI Taxonomy" id="1125712"/>
    <lineage>
        <taxon>Bacteria</taxon>
        <taxon>Bacillati</taxon>
        <taxon>Actinomycetota</taxon>
        <taxon>Coriobacteriia</taxon>
        <taxon>Coriobacteriales</taxon>
        <taxon>Atopobiaceae</taxon>
        <taxon>Olsenella</taxon>
    </lineage>
</organism>
<accession>U2VCT6</accession>
<keyword evidence="4" id="KW-1185">Reference proteome</keyword>
<keyword evidence="1" id="KW-0808">Transferase</keyword>
<dbReference type="GO" id="GO:0009401">
    <property type="term" value="P:phosphoenolpyruvate-dependent sugar phosphotransferase system"/>
    <property type="evidence" value="ECO:0007669"/>
    <property type="project" value="InterPro"/>
</dbReference>
<dbReference type="CDD" id="cd05563">
    <property type="entry name" value="PTS_IIB_ascorbate"/>
    <property type="match status" value="1"/>
</dbReference>
<dbReference type="AlphaFoldDB" id="U2VCT6"/>
<evidence type="ECO:0000313" key="4">
    <source>
        <dbReference type="Proteomes" id="UP000016638"/>
    </source>
</evidence>
<name>U2VCT6_9ACTN</name>
<dbReference type="SUPFAM" id="SSF52794">
    <property type="entry name" value="PTS system IIB component-like"/>
    <property type="match status" value="1"/>
</dbReference>
<feature type="domain" description="Phosphotransferase system EIIB component type 2/3" evidence="2">
    <location>
        <begin position="5"/>
        <end position="91"/>
    </location>
</feature>